<dbReference type="Pfam" id="PF04954">
    <property type="entry name" value="SIP"/>
    <property type="match status" value="1"/>
</dbReference>
<dbReference type="AlphaFoldDB" id="A0A411WNU4"/>
<dbReference type="EMBL" id="CP034752">
    <property type="protein sequence ID" value="QBH97725.1"/>
    <property type="molecule type" value="Genomic_DNA"/>
</dbReference>
<evidence type="ECO:0000313" key="3">
    <source>
        <dbReference type="EMBL" id="QBH97725.1"/>
    </source>
</evidence>
<dbReference type="InterPro" id="IPR017927">
    <property type="entry name" value="FAD-bd_FR_type"/>
</dbReference>
<dbReference type="RefSeq" id="WP_130592656.1">
    <property type="nucleotide sequence ID" value="NZ_CP034752.1"/>
</dbReference>
<dbReference type="Proteomes" id="UP000293154">
    <property type="component" value="Chromosome"/>
</dbReference>
<dbReference type="Pfam" id="PF08021">
    <property type="entry name" value="FAD_binding_9"/>
    <property type="match status" value="1"/>
</dbReference>
<dbReference type="PANTHER" id="PTHR30157">
    <property type="entry name" value="FERRIC REDUCTASE, NADPH-DEPENDENT"/>
    <property type="match status" value="1"/>
</dbReference>
<dbReference type="PROSITE" id="PS51384">
    <property type="entry name" value="FAD_FR"/>
    <property type="match status" value="1"/>
</dbReference>
<dbReference type="KEGG" id="prag:EKN56_15710"/>
<dbReference type="Gene3D" id="2.40.30.10">
    <property type="entry name" value="Translation factors"/>
    <property type="match status" value="1"/>
</dbReference>
<evidence type="ECO:0000313" key="4">
    <source>
        <dbReference type="Proteomes" id="UP000293154"/>
    </source>
</evidence>
<organism evidence="3 4">
    <name type="scientific">Limnobaculum zhutongyuii</name>
    <dbReference type="NCBI Taxonomy" id="2498113"/>
    <lineage>
        <taxon>Bacteria</taxon>
        <taxon>Pseudomonadati</taxon>
        <taxon>Pseudomonadota</taxon>
        <taxon>Gammaproteobacteria</taxon>
        <taxon>Enterobacterales</taxon>
        <taxon>Budviciaceae</taxon>
        <taxon>Limnobaculum</taxon>
    </lineage>
</organism>
<evidence type="ECO:0000256" key="1">
    <source>
        <dbReference type="ARBA" id="ARBA00035644"/>
    </source>
</evidence>
<dbReference type="CDD" id="cd06193">
    <property type="entry name" value="siderophore_interacting"/>
    <property type="match status" value="1"/>
</dbReference>
<dbReference type="InterPro" id="IPR039261">
    <property type="entry name" value="FNR_nucleotide-bd"/>
</dbReference>
<dbReference type="GO" id="GO:0016491">
    <property type="term" value="F:oxidoreductase activity"/>
    <property type="evidence" value="ECO:0007669"/>
    <property type="project" value="InterPro"/>
</dbReference>
<proteinExistence type="inferred from homology"/>
<name>A0A411WNU4_9GAMM</name>
<dbReference type="OrthoDB" id="9814826at2"/>
<dbReference type="Gene3D" id="3.40.50.80">
    <property type="entry name" value="Nucleotide-binding domain of ferredoxin-NADP reductase (FNR) module"/>
    <property type="match status" value="1"/>
</dbReference>
<sequence>MSSSCPPKRAEGQRQLHVIASYMLTENIRRVILGGEELVGLDIDASLIGPHLKLFIPPANAACLLWPEYDALTGRLVWPEQGERPILRTYSLRNYDAQLHQLTIDLVCHDGGVASDWAKQAKAGDKIGIWGPGARVSYSDQWLVLAGDISALPAISYTLEQVLPAHAKGKAIIEVPSEADLIPLHAPKGMEITWLVRHPGQESGLIDAVASTPIPADVSPLIWGGMECDLAKGLRRAIKDKMGLQRDEYYLVNYWREGVPEGGFNHSSDE</sequence>
<evidence type="ECO:0000259" key="2">
    <source>
        <dbReference type="PROSITE" id="PS51384"/>
    </source>
</evidence>
<feature type="domain" description="FAD-binding FR-type" evidence="2">
    <location>
        <begin position="11"/>
        <end position="139"/>
    </location>
</feature>
<keyword evidence="4" id="KW-1185">Reference proteome</keyword>
<dbReference type="InterPro" id="IPR013113">
    <property type="entry name" value="SIP_FAD-bd"/>
</dbReference>
<dbReference type="PANTHER" id="PTHR30157:SF0">
    <property type="entry name" value="NADPH-DEPENDENT FERRIC-CHELATE REDUCTASE"/>
    <property type="match status" value="1"/>
</dbReference>
<comment type="similarity">
    <text evidence="1">Belongs to the SIP oxidoreductase family.</text>
</comment>
<dbReference type="InterPro" id="IPR017938">
    <property type="entry name" value="Riboflavin_synthase-like_b-brl"/>
</dbReference>
<reference evidence="3 4" key="1">
    <citation type="submission" date="2019-03" db="EMBL/GenBank/DDBJ databases">
        <title>Pragia sp. nov. isolated from the gut tract of Carduelis flavirostris.</title>
        <authorList>
            <person name="Ge Y."/>
        </authorList>
    </citation>
    <scope>NUCLEOTIDE SEQUENCE [LARGE SCALE GENOMIC DNA]</scope>
    <source>
        <strain evidence="3 4">CF-458</strain>
    </source>
</reference>
<dbReference type="InterPro" id="IPR007037">
    <property type="entry name" value="SIP_rossman_dom"/>
</dbReference>
<accession>A0A411WNU4</accession>
<gene>
    <name evidence="3" type="ORF">EKN56_15710</name>
</gene>
<protein>
    <submittedName>
        <fullName evidence="3">Siderophore-interacting protein</fullName>
    </submittedName>
</protein>
<dbReference type="InterPro" id="IPR039374">
    <property type="entry name" value="SIP_fam"/>
</dbReference>
<dbReference type="SUPFAM" id="SSF63380">
    <property type="entry name" value="Riboflavin synthase domain-like"/>
    <property type="match status" value="1"/>
</dbReference>